<dbReference type="EMBL" id="CAJOAZ010000719">
    <property type="protein sequence ID" value="CAF3702054.1"/>
    <property type="molecule type" value="Genomic_DNA"/>
</dbReference>
<gene>
    <name evidence="11" type="ORF">JYZ213_LOCUS21170</name>
    <name evidence="12" type="ORF">OXD698_LOCUS12349</name>
</gene>
<evidence type="ECO:0000256" key="1">
    <source>
        <dbReference type="ARBA" id="ARBA00004651"/>
    </source>
</evidence>
<evidence type="ECO:0000256" key="6">
    <source>
        <dbReference type="ARBA" id="ARBA00023136"/>
    </source>
</evidence>
<evidence type="ECO:0000313" key="11">
    <source>
        <dbReference type="EMBL" id="CAF1097084.1"/>
    </source>
</evidence>
<evidence type="ECO:0000256" key="3">
    <source>
        <dbReference type="ARBA" id="ARBA00022692"/>
    </source>
</evidence>
<sequence length="444" mass="49568">MSSSNVSNVSATVSAINEATMVYSRCWLFMMVALGMIGHSLSIYVFSRRTLRKNPCAKYFLASTVVGCCIVYGNLPLRTLQMGYQIDVFVYSLPVCKLLSFLTACTRVLPAWFIALACADRFLQSSSSATLRGWSSLRVTRLAIPFTTLLIGLMHIHILVYNTIVQSPLSCVGQSSTYQTFYSFFNLIIWALVPSLGMLIFGLLTIHQYRQGKKRVAPTNTQSVRQKISRSTDRQLIQMMLVQSLVFGLTTSAASFSFLGSLSDVNSITDPIGAARKNLIKDVTFSIELKDLELVQEYFIFDSNRMPMKWIHTSNWSGGYLNEEHMPFVPLPPSLTTGSSNSIRKNEVQFQDHSEIPHAVSDGRNDRPGIGIRISTLRTAFPKIEGFGYGLKNGILAISFDEDKETFYPGDGELWEDNIVPRDVTDIFVNEAPLAMDGVLVLYI</sequence>
<keyword evidence="5" id="KW-0297">G-protein coupled receptor</keyword>
<evidence type="ECO:0000313" key="12">
    <source>
        <dbReference type="EMBL" id="CAF3702054.1"/>
    </source>
</evidence>
<feature type="transmembrane region" description="Helical" evidence="9">
    <location>
        <begin position="98"/>
        <end position="119"/>
    </location>
</feature>
<keyword evidence="4 9" id="KW-1133">Transmembrane helix</keyword>
<keyword evidence="7" id="KW-0675">Receptor</keyword>
<evidence type="ECO:0000256" key="7">
    <source>
        <dbReference type="ARBA" id="ARBA00023170"/>
    </source>
</evidence>
<proteinExistence type="predicted"/>
<dbReference type="EMBL" id="CAJNOG010000229">
    <property type="protein sequence ID" value="CAF1097084.1"/>
    <property type="molecule type" value="Genomic_DNA"/>
</dbReference>
<feature type="transmembrane region" description="Helical" evidence="9">
    <location>
        <begin position="27"/>
        <end position="47"/>
    </location>
</feature>
<keyword evidence="6 9" id="KW-0472">Membrane</keyword>
<name>A0A814NVQ2_9BILA</name>
<dbReference type="InterPro" id="IPR017452">
    <property type="entry name" value="GPCR_Rhodpsn_7TM"/>
</dbReference>
<evidence type="ECO:0000256" key="4">
    <source>
        <dbReference type="ARBA" id="ARBA00022989"/>
    </source>
</evidence>
<comment type="caution">
    <text evidence="11">The sequence shown here is derived from an EMBL/GenBank/DDBJ whole genome shotgun (WGS) entry which is preliminary data.</text>
</comment>
<dbReference type="GO" id="GO:0042277">
    <property type="term" value="F:peptide binding"/>
    <property type="evidence" value="ECO:0007669"/>
    <property type="project" value="TreeGrafter"/>
</dbReference>
<keyword evidence="2" id="KW-1003">Cell membrane</keyword>
<dbReference type="PANTHER" id="PTHR24229:SF40">
    <property type="entry name" value="ALLATOSTATIN C RECEPTOR 1-RELATED"/>
    <property type="match status" value="1"/>
</dbReference>
<feature type="domain" description="G-protein coupled receptors family 1 profile" evidence="10">
    <location>
        <begin position="38"/>
        <end position="249"/>
    </location>
</feature>
<reference evidence="11" key="1">
    <citation type="submission" date="2021-02" db="EMBL/GenBank/DDBJ databases">
        <authorList>
            <person name="Nowell W R."/>
        </authorList>
    </citation>
    <scope>NUCLEOTIDE SEQUENCE</scope>
</reference>
<feature type="transmembrane region" description="Helical" evidence="9">
    <location>
        <begin position="59"/>
        <end position="78"/>
    </location>
</feature>
<dbReference type="GO" id="GO:0005886">
    <property type="term" value="C:plasma membrane"/>
    <property type="evidence" value="ECO:0007669"/>
    <property type="project" value="UniProtKB-SubCell"/>
</dbReference>
<dbReference type="GO" id="GO:0004930">
    <property type="term" value="F:G protein-coupled receptor activity"/>
    <property type="evidence" value="ECO:0007669"/>
    <property type="project" value="UniProtKB-KW"/>
</dbReference>
<keyword evidence="3 9" id="KW-0812">Transmembrane</keyword>
<evidence type="ECO:0000256" key="2">
    <source>
        <dbReference type="ARBA" id="ARBA00022475"/>
    </source>
</evidence>
<evidence type="ECO:0000256" key="5">
    <source>
        <dbReference type="ARBA" id="ARBA00023040"/>
    </source>
</evidence>
<evidence type="ECO:0000313" key="13">
    <source>
        <dbReference type="Proteomes" id="UP000663845"/>
    </source>
</evidence>
<dbReference type="Proteomes" id="UP000663844">
    <property type="component" value="Unassembled WGS sequence"/>
</dbReference>
<evidence type="ECO:0000256" key="8">
    <source>
        <dbReference type="ARBA" id="ARBA00023224"/>
    </source>
</evidence>
<feature type="transmembrane region" description="Helical" evidence="9">
    <location>
        <begin position="181"/>
        <end position="206"/>
    </location>
</feature>
<accession>A0A814NVQ2</accession>
<protein>
    <recommendedName>
        <fullName evidence="10">G-protein coupled receptors family 1 profile domain-containing protein</fullName>
    </recommendedName>
</protein>
<dbReference type="Proteomes" id="UP000663845">
    <property type="component" value="Unassembled WGS sequence"/>
</dbReference>
<dbReference type="GO" id="GO:0043005">
    <property type="term" value="C:neuron projection"/>
    <property type="evidence" value="ECO:0007669"/>
    <property type="project" value="TreeGrafter"/>
</dbReference>
<dbReference type="SUPFAM" id="SSF81321">
    <property type="entry name" value="Family A G protein-coupled receptor-like"/>
    <property type="match status" value="1"/>
</dbReference>
<comment type="subcellular location">
    <subcellularLocation>
        <location evidence="1">Cell membrane</location>
        <topology evidence="1">Multi-pass membrane protein</topology>
    </subcellularLocation>
</comment>
<evidence type="ECO:0000256" key="9">
    <source>
        <dbReference type="SAM" id="Phobius"/>
    </source>
</evidence>
<feature type="transmembrane region" description="Helical" evidence="9">
    <location>
        <begin position="139"/>
        <end position="161"/>
    </location>
</feature>
<dbReference type="PROSITE" id="PS50262">
    <property type="entry name" value="G_PROTEIN_RECEP_F1_2"/>
    <property type="match status" value="1"/>
</dbReference>
<organism evidence="11 13">
    <name type="scientific">Adineta steineri</name>
    <dbReference type="NCBI Taxonomy" id="433720"/>
    <lineage>
        <taxon>Eukaryota</taxon>
        <taxon>Metazoa</taxon>
        <taxon>Spiralia</taxon>
        <taxon>Gnathifera</taxon>
        <taxon>Rotifera</taxon>
        <taxon>Eurotatoria</taxon>
        <taxon>Bdelloidea</taxon>
        <taxon>Adinetida</taxon>
        <taxon>Adinetidae</taxon>
        <taxon>Adineta</taxon>
    </lineage>
</organism>
<feature type="transmembrane region" description="Helical" evidence="9">
    <location>
        <begin position="236"/>
        <end position="259"/>
    </location>
</feature>
<evidence type="ECO:0000259" key="10">
    <source>
        <dbReference type="PROSITE" id="PS50262"/>
    </source>
</evidence>
<dbReference type="PANTHER" id="PTHR24229">
    <property type="entry name" value="NEUROPEPTIDES RECEPTOR"/>
    <property type="match status" value="1"/>
</dbReference>
<dbReference type="AlphaFoldDB" id="A0A814NVQ2"/>
<dbReference type="Gene3D" id="1.20.1070.10">
    <property type="entry name" value="Rhodopsin 7-helix transmembrane proteins"/>
    <property type="match status" value="1"/>
</dbReference>
<keyword evidence="8" id="KW-0807">Transducer</keyword>